<dbReference type="KEGG" id="npu:Npun_BR144"/>
<protein>
    <recommendedName>
        <fullName evidence="3">DUF2141 domain-containing protein</fullName>
    </recommendedName>
</protein>
<keyword evidence="1" id="KW-0614">Plasmid</keyword>
<dbReference type="EMBL" id="CP001039">
    <property type="protein sequence ID" value="ACC85274.1"/>
    <property type="molecule type" value="Genomic_DNA"/>
</dbReference>
<dbReference type="Proteomes" id="UP000001191">
    <property type="component" value="Plasmid pNPUN02"/>
</dbReference>
<dbReference type="HOGENOM" id="CLU_125018_0_0_3"/>
<name>B2JBH0_NOSP7</name>
<gene>
    <name evidence="1" type="ordered locus">Npun_BR144</name>
</gene>
<dbReference type="PhylomeDB" id="B2JBH0"/>
<geneLocation type="plasmid" evidence="1 2">
    <name>pNPUN02</name>
</geneLocation>
<evidence type="ECO:0008006" key="3">
    <source>
        <dbReference type="Google" id="ProtNLM"/>
    </source>
</evidence>
<dbReference type="AlphaFoldDB" id="B2JBH0"/>
<proteinExistence type="predicted"/>
<dbReference type="Pfam" id="PF09912">
    <property type="entry name" value="DUF2141"/>
    <property type="match status" value="1"/>
</dbReference>
<accession>B2JBH0</accession>
<reference evidence="2" key="1">
    <citation type="submission" date="2008-04" db="EMBL/GenBank/DDBJ databases">
        <title>Complete sequence of plasmid 2 of Nostoc punctiforme ATCC 29133.</title>
        <authorList>
            <consortium name="US DOE Joint Genome Institute"/>
            <person name="Copeland A."/>
            <person name="Lucas S."/>
            <person name="Lapidus A."/>
            <person name="Glavina del Rio T."/>
            <person name="Dalin E."/>
            <person name="Tice H."/>
            <person name="Pitluck S."/>
            <person name="Chain P."/>
            <person name="Malfatti S."/>
            <person name="Shin M."/>
            <person name="Vergez L."/>
            <person name="Schmutz J."/>
            <person name="Larimer F."/>
            <person name="Land M."/>
            <person name="Hauser L."/>
            <person name="Kyrpides N."/>
            <person name="Kim E."/>
            <person name="Meeks J.C."/>
            <person name="Elhai J."/>
            <person name="Campbell E.L."/>
            <person name="Thiel T."/>
            <person name="Longmire J."/>
            <person name="Potts M."/>
            <person name="Atlas R."/>
        </authorList>
    </citation>
    <scope>NUCLEOTIDE SEQUENCE [LARGE SCALE GENOMIC DNA]</scope>
    <source>
        <strain evidence="2">ATCC 29133 / PCC 73102</strain>
        <plasmid evidence="2">Plasmid pNPUN02</plasmid>
    </source>
</reference>
<dbReference type="InterPro" id="IPR018673">
    <property type="entry name" value="DUF2141"/>
</dbReference>
<evidence type="ECO:0000313" key="1">
    <source>
        <dbReference type="EMBL" id="ACC85274.1"/>
    </source>
</evidence>
<sequence>MQALCNRIQAAVGTLLPIAVMVSGSLPSFAAPTRSLLPAGVMSINLSRELMSSSKAEALPKSNLVITVQGLKSQRGQVCLSLFANGRGFPDRETDAVQARCVKVTSISLVVAFENLQPGSYAVAAFHDVNGDGKLKRSVFGIPTEEFGFSQNPQIVAGPPKFGDSAVFVVGLETDIQIKLQSF</sequence>
<dbReference type="EnsemblBacteria" id="ACC85274">
    <property type="protein sequence ID" value="ACC85274"/>
    <property type="gene ID" value="Npun_BR144"/>
</dbReference>
<keyword evidence="2" id="KW-1185">Reference proteome</keyword>
<dbReference type="RefSeq" id="WP_012413282.1">
    <property type="nucleotide sequence ID" value="NC_010632.1"/>
</dbReference>
<organism evidence="1 2">
    <name type="scientific">Nostoc punctiforme (strain ATCC 29133 / PCC 73102)</name>
    <dbReference type="NCBI Taxonomy" id="63737"/>
    <lineage>
        <taxon>Bacteria</taxon>
        <taxon>Bacillati</taxon>
        <taxon>Cyanobacteriota</taxon>
        <taxon>Cyanophyceae</taxon>
        <taxon>Nostocales</taxon>
        <taxon>Nostocaceae</taxon>
        <taxon>Nostoc</taxon>
    </lineage>
</organism>
<evidence type="ECO:0000313" key="2">
    <source>
        <dbReference type="Proteomes" id="UP000001191"/>
    </source>
</evidence>